<organism evidence="1 2">
    <name type="scientific">Trinickia dabaoshanensis</name>
    <dbReference type="NCBI Taxonomy" id="564714"/>
    <lineage>
        <taxon>Bacteria</taxon>
        <taxon>Pseudomonadati</taxon>
        <taxon>Pseudomonadota</taxon>
        <taxon>Betaproteobacteria</taxon>
        <taxon>Burkholderiales</taxon>
        <taxon>Burkholderiaceae</taxon>
        <taxon>Trinickia</taxon>
    </lineage>
</organism>
<evidence type="ECO:0000313" key="2">
    <source>
        <dbReference type="Proteomes" id="UP000235616"/>
    </source>
</evidence>
<keyword evidence="2" id="KW-1185">Reference proteome</keyword>
<accession>A0A2N7VB27</accession>
<comment type="caution">
    <text evidence="1">The sequence shown here is derived from an EMBL/GenBank/DDBJ whole genome shotgun (WGS) entry which is preliminary data.</text>
</comment>
<name>A0A2N7VB27_9BURK</name>
<protein>
    <submittedName>
        <fullName evidence="1">Uncharacterized protein</fullName>
    </submittedName>
</protein>
<dbReference type="Proteomes" id="UP000235616">
    <property type="component" value="Unassembled WGS sequence"/>
</dbReference>
<proteinExistence type="predicted"/>
<evidence type="ECO:0000313" key="1">
    <source>
        <dbReference type="EMBL" id="PMS14349.1"/>
    </source>
</evidence>
<dbReference type="EMBL" id="PNYA01000051">
    <property type="protein sequence ID" value="PMS14349.1"/>
    <property type="molecule type" value="Genomic_DNA"/>
</dbReference>
<reference evidence="1 2" key="1">
    <citation type="submission" date="2018-01" db="EMBL/GenBank/DDBJ databases">
        <title>Whole genome analyses suggest that Burkholderia sensu lato contains two further novel genera in the rhizoxinica-symbiotica group Mycetohabitans gen. nov., and Trinickia gen. nov.: implications for the evolution of diazotrophy and nodulation in the Burkholderiaceae.</title>
        <authorList>
            <person name="Estrada-de los Santos P."/>
            <person name="Palmer M."/>
            <person name="Chavez-Ramirez B."/>
            <person name="Beukes C."/>
            <person name="Steenkamp E.T."/>
            <person name="Hirsch A.M."/>
            <person name="Manyaka P."/>
            <person name="Maluk M."/>
            <person name="Lafos M."/>
            <person name="Crook M."/>
            <person name="Gross E."/>
            <person name="Simon M.F."/>
            <person name="Bueno dos Reis Junior F."/>
            <person name="Poole P.S."/>
            <person name="Venter S.N."/>
            <person name="James E.K."/>
        </authorList>
    </citation>
    <scope>NUCLEOTIDE SEQUENCE [LARGE SCALE GENOMIC DNA]</scope>
    <source>
        <strain evidence="1 2">GIMN1.004</strain>
    </source>
</reference>
<gene>
    <name evidence="1" type="ORF">C0Z18_32055</name>
</gene>
<sequence>MQFQCGDNYNVKACDAFEGEIYAQGGSIMDADPPIPDSDKINDFVLKSVNGIGRVIVYNQIEDATGPGDQDGRSLSFCLTSPKGATLLGLATVMESRGDKIDLTEEAIRVVKGIEFHDIQK</sequence>
<dbReference type="AlphaFoldDB" id="A0A2N7VB27"/>